<feature type="region of interest" description="Disordered" evidence="1">
    <location>
        <begin position="39"/>
        <end position="235"/>
    </location>
</feature>
<keyword evidence="2" id="KW-0472">Membrane</keyword>
<feature type="compositionally biased region" description="Basic and acidic residues" evidence="1">
    <location>
        <begin position="200"/>
        <end position="210"/>
    </location>
</feature>
<feature type="compositionally biased region" description="Acidic residues" evidence="1">
    <location>
        <begin position="94"/>
        <end position="103"/>
    </location>
</feature>
<evidence type="ECO:0000256" key="2">
    <source>
        <dbReference type="SAM" id="Phobius"/>
    </source>
</evidence>
<dbReference type="InterPro" id="IPR011723">
    <property type="entry name" value="Znf/thioredoxin_put"/>
</dbReference>
<dbReference type="AlphaFoldDB" id="A0A7C9NGA4"/>
<organism evidence="4 5">
    <name type="scientific">Kangsaoukella pontilimi</name>
    <dbReference type="NCBI Taxonomy" id="2691042"/>
    <lineage>
        <taxon>Bacteria</taxon>
        <taxon>Pseudomonadati</taxon>
        <taxon>Pseudomonadota</taxon>
        <taxon>Alphaproteobacteria</taxon>
        <taxon>Rhodobacterales</taxon>
        <taxon>Paracoccaceae</taxon>
        <taxon>Kangsaoukella</taxon>
    </lineage>
</organism>
<proteinExistence type="predicted"/>
<feature type="domain" description="Zinc finger/thioredoxin putative" evidence="3">
    <location>
        <begin position="1"/>
        <end position="36"/>
    </location>
</feature>
<feature type="transmembrane region" description="Helical" evidence="2">
    <location>
        <begin position="244"/>
        <end position="263"/>
    </location>
</feature>
<feature type="compositionally biased region" description="Acidic residues" evidence="1">
    <location>
        <begin position="62"/>
        <end position="84"/>
    </location>
</feature>
<dbReference type="Proteomes" id="UP000480350">
    <property type="component" value="Unassembled WGS sequence"/>
</dbReference>
<feature type="compositionally biased region" description="Pro residues" evidence="1">
    <location>
        <begin position="39"/>
        <end position="51"/>
    </location>
</feature>
<reference evidence="4 5" key="2">
    <citation type="submission" date="2020-03" db="EMBL/GenBank/DDBJ databases">
        <title>Kangsaoukella pontilimi gen. nov., sp. nov., a new member of the family Rhodobacteraceae isolated from a tidal mudflat.</title>
        <authorList>
            <person name="Kim I.S."/>
        </authorList>
    </citation>
    <scope>NUCLEOTIDE SEQUENCE [LARGE SCALE GENOMIC DNA]</scope>
    <source>
        <strain evidence="4 5">GH1-50</strain>
    </source>
</reference>
<evidence type="ECO:0000256" key="1">
    <source>
        <dbReference type="SAM" id="MobiDB-lite"/>
    </source>
</evidence>
<dbReference type="Pfam" id="PF13717">
    <property type="entry name" value="Zn_ribbon_4"/>
    <property type="match status" value="1"/>
</dbReference>
<evidence type="ECO:0000313" key="4">
    <source>
        <dbReference type="EMBL" id="MXQ09339.1"/>
    </source>
</evidence>
<reference evidence="4 5" key="1">
    <citation type="submission" date="2019-12" db="EMBL/GenBank/DDBJ databases">
        <authorList>
            <person name="Lee S.D."/>
        </authorList>
    </citation>
    <scope>NUCLEOTIDE SEQUENCE [LARGE SCALE GENOMIC DNA]</scope>
    <source>
        <strain evidence="4 5">GH1-50</strain>
    </source>
</reference>
<accession>A0A7C9NGA4</accession>
<feature type="compositionally biased region" description="Basic and acidic residues" evidence="1">
    <location>
        <begin position="224"/>
        <end position="235"/>
    </location>
</feature>
<evidence type="ECO:0000259" key="3">
    <source>
        <dbReference type="Pfam" id="PF13717"/>
    </source>
</evidence>
<comment type="caution">
    <text evidence="4">The sequence shown here is derived from an EMBL/GenBank/DDBJ whole genome shotgun (WGS) entry which is preliminary data.</text>
</comment>
<feature type="compositionally biased region" description="Basic and acidic residues" evidence="1">
    <location>
        <begin position="136"/>
        <end position="152"/>
    </location>
</feature>
<dbReference type="NCBIfam" id="TIGR02098">
    <property type="entry name" value="MJ0042_CXXC"/>
    <property type="match status" value="1"/>
</dbReference>
<gene>
    <name evidence="4" type="ORF">GQ651_15950</name>
</gene>
<feature type="compositionally biased region" description="Acidic residues" evidence="1">
    <location>
        <begin position="188"/>
        <end position="199"/>
    </location>
</feature>
<keyword evidence="2" id="KW-0812">Transmembrane</keyword>
<keyword evidence="2" id="KW-1133">Transmembrane helix</keyword>
<dbReference type="EMBL" id="WUPT01000003">
    <property type="protein sequence ID" value="MXQ09339.1"/>
    <property type="molecule type" value="Genomic_DNA"/>
</dbReference>
<evidence type="ECO:0000313" key="5">
    <source>
        <dbReference type="Proteomes" id="UP000480350"/>
    </source>
</evidence>
<protein>
    <submittedName>
        <fullName evidence="4">Thioredoxin</fullName>
    </submittedName>
</protein>
<keyword evidence="5" id="KW-1185">Reference proteome</keyword>
<dbReference type="RefSeq" id="WP_160765268.1">
    <property type="nucleotide sequence ID" value="NZ_WUPT01000003.1"/>
</dbReference>
<name>A0A7C9NGA4_9RHOB</name>
<sequence length="299" mass="32679">MRLICPNCSAQYEIDASLIPDEGRDVQCSNCGHNWFELPPAPEGLAPPPEMPLEDERHDAVADVENEPDVDADGFEDTAEEVETEPAAVAPAPEENDDSDEWDWPQTRKVSLDVPQPAAPPPPRPRRPAEVAALDILKEEAERELQRRRDEADTPPIETQPDLALAQPHDRDTPSRALRARMARLRGEEDDAPDDGPDDDAYRAPRRDLLPDIDEINSSLKPSGDGRRERSEADVASERRGFRAGFLTVVGLAVLMILAYAWAPAIAGAVPATEPALLAYVDWANGARDAIDALLGRGG</sequence>